<organism evidence="3">
    <name type="scientific">Cyanothece sp. (strain PCC 7425 / ATCC 29141)</name>
    <dbReference type="NCBI Taxonomy" id="395961"/>
    <lineage>
        <taxon>Bacteria</taxon>
        <taxon>Bacillati</taxon>
        <taxon>Cyanobacteriota</taxon>
        <taxon>Cyanophyceae</taxon>
        <taxon>Gomontiellales</taxon>
        <taxon>Cyanothecaceae</taxon>
        <taxon>Cyanothece</taxon>
    </lineage>
</organism>
<feature type="transmembrane region" description="Helical" evidence="2">
    <location>
        <begin position="45"/>
        <end position="69"/>
    </location>
</feature>
<evidence type="ECO:0000256" key="2">
    <source>
        <dbReference type="SAM" id="Phobius"/>
    </source>
</evidence>
<accession>B8HZ25</accession>
<dbReference type="KEGG" id="cyn:Cyan7425_5414"/>
<name>B8HZ25_CYAP4</name>
<keyword evidence="3" id="KW-0614">Plasmid</keyword>
<keyword evidence="2" id="KW-0472">Membrane</keyword>
<feature type="region of interest" description="Disordered" evidence="1">
    <location>
        <begin position="79"/>
        <end position="102"/>
    </location>
</feature>
<evidence type="ECO:0000256" key="1">
    <source>
        <dbReference type="SAM" id="MobiDB-lite"/>
    </source>
</evidence>
<dbReference type="HOGENOM" id="CLU_2272726_0_0_3"/>
<evidence type="ECO:0000313" key="3">
    <source>
        <dbReference type="EMBL" id="ACL47673.1"/>
    </source>
</evidence>
<proteinExistence type="predicted"/>
<sequence>MFRLIVLSALWTTGLTPIVISLLLVIAIAGKPIPCDRTACTGKTYGWQLLILPGATTLPFLAGLAIAYLSSRKNRKRSNNLGSLASMGPPPQGKKSQAAGRL</sequence>
<keyword evidence="2" id="KW-0812">Transmembrane</keyword>
<geneLocation type="plasmid" evidence="3">
    <name>pP742501</name>
</geneLocation>
<gene>
    <name evidence="3" type="ordered locus">Cyan7425_5414</name>
</gene>
<dbReference type="EMBL" id="CP001345">
    <property type="protein sequence ID" value="ACL47673.1"/>
    <property type="molecule type" value="Genomic_DNA"/>
</dbReference>
<keyword evidence="2" id="KW-1133">Transmembrane helix</keyword>
<dbReference type="AlphaFoldDB" id="B8HZ25"/>
<protein>
    <recommendedName>
        <fullName evidence="4">Transmembrane protein</fullName>
    </recommendedName>
</protein>
<reference evidence="3" key="1">
    <citation type="submission" date="2009-01" db="EMBL/GenBank/DDBJ databases">
        <title>Complete sequence of plasmid1 Cyanothece sp. PCC 7425.</title>
        <authorList>
            <consortium name="US DOE Joint Genome Institute"/>
            <person name="Lucas S."/>
            <person name="Copeland A."/>
            <person name="Lapidus A."/>
            <person name="Glavina del Rio T."/>
            <person name="Dalin E."/>
            <person name="Tice H."/>
            <person name="Bruce D."/>
            <person name="Goodwin L."/>
            <person name="Pitluck S."/>
            <person name="Sims D."/>
            <person name="Meineke L."/>
            <person name="Brettin T."/>
            <person name="Detter J.C."/>
            <person name="Han C."/>
            <person name="Larimer F."/>
            <person name="Land M."/>
            <person name="Hauser L."/>
            <person name="Kyrpides N."/>
            <person name="Ovchinnikova G."/>
            <person name="Liberton M."/>
            <person name="Stoeckel J."/>
            <person name="Banerjee A."/>
            <person name="Singh A."/>
            <person name="Page L."/>
            <person name="Sato H."/>
            <person name="Zhao L."/>
            <person name="Sherman L."/>
            <person name="Pakrasi H."/>
            <person name="Richardson P."/>
        </authorList>
    </citation>
    <scope>NUCLEOTIDE SEQUENCE</scope>
    <source>
        <strain evidence="3">PCC 7425</strain>
        <plasmid evidence="3">pP742501</plasmid>
    </source>
</reference>
<evidence type="ECO:0008006" key="4">
    <source>
        <dbReference type="Google" id="ProtNLM"/>
    </source>
</evidence>